<dbReference type="Proteomes" id="UP000053707">
    <property type="component" value="Unassembled WGS sequence"/>
</dbReference>
<evidence type="ECO:0000313" key="2">
    <source>
        <dbReference type="EMBL" id="KUI15640.1"/>
    </source>
</evidence>
<proteinExistence type="predicted"/>
<evidence type="ECO:0000259" key="1">
    <source>
        <dbReference type="PROSITE" id="PS51379"/>
    </source>
</evidence>
<protein>
    <recommendedName>
        <fullName evidence="1">4Fe-4S ferredoxin-type domain-containing protein</fullName>
    </recommendedName>
</protein>
<dbReference type="SUPFAM" id="SSF51905">
    <property type="entry name" value="FAD/NAD(P)-binding domain"/>
    <property type="match status" value="1"/>
</dbReference>
<organism evidence="2 3">
    <name type="scientific">Mycobacterium lehmannii</name>
    <dbReference type="NCBI Taxonomy" id="2048550"/>
    <lineage>
        <taxon>Bacteria</taxon>
        <taxon>Bacillati</taxon>
        <taxon>Actinomycetota</taxon>
        <taxon>Actinomycetes</taxon>
        <taxon>Mycobacteriales</taxon>
        <taxon>Mycobacteriaceae</taxon>
        <taxon>Mycobacterium</taxon>
    </lineage>
</organism>
<sequence length="510" mass="56154">MLVQRGVRPTILDVGETLDLDRQAVVARMSAQQKTEWDAEDLAVITHNPTVSHEKVLRLAFGSAYPYAGTRESAPLDVAEDGPSPSMARGGFSTIWGAAMLPAAYCDLKAWPFPSGDLDPYYELVLRDLPFSATKDRLAGEFPLYRDDTEPLAPSPIVRSFLQTLDRSHFLRGRNDLAYGQARVAVRAHDGPDGRGCVYCGRCLSGCVYGSIYSAEQDLQKMIQRGEVDYRAGRTVLEFSERGNDVEVVCETKGGLENILVNRLFVAAGALNSTRLVLESKRLYDRPAVLKTTQGFVVPMINIRGAPFEWPNANTLSGIFFEFKLPSVSDNWVHSQISPANELILAKVGYQAGTGFLQYIRKLALGRLLVALCNFHSDLAGSYSLRLQRGSASKRSVLSIANQPSSDFADVMKLGSRRLTRLLSRVGVFPVTPLMYGDPLKPIGWHFGGSLPMTRDPRDEMHTDVFGRPKGWQRIHVIDSSVFPSVPATTIALLAMANATRIAQTVTLED</sequence>
<reference evidence="2 3" key="1">
    <citation type="submission" date="2016-01" db="EMBL/GenBank/DDBJ databases">
        <authorList>
            <consortium name="TB Trials Study Group"/>
            <person name="Sutton G."/>
            <person name="Brinkac L."/>
            <person name="Sanka R."/>
            <person name="Adams M."/>
            <person name="Lau E.L."/>
            <person name="Macaden R."/>
            <person name="Grewal H.M.S."/>
        </authorList>
    </citation>
    <scope>NUCLEOTIDE SEQUENCE [LARGE SCALE GENOMIC DNA]</scope>
    <source>
        <strain evidence="2 3">IS-1744</strain>
    </source>
</reference>
<keyword evidence="3" id="KW-1185">Reference proteome</keyword>
<dbReference type="InterPro" id="IPR017896">
    <property type="entry name" value="4Fe4S_Fe-S-bd"/>
</dbReference>
<name>A0A101A760_9MYCO</name>
<dbReference type="InterPro" id="IPR007867">
    <property type="entry name" value="GMC_OxRtase_C"/>
</dbReference>
<dbReference type="InterPro" id="IPR036188">
    <property type="entry name" value="FAD/NAD-bd_sf"/>
</dbReference>
<evidence type="ECO:0000313" key="3">
    <source>
        <dbReference type="Proteomes" id="UP000053707"/>
    </source>
</evidence>
<dbReference type="AlphaFoldDB" id="A0A101A760"/>
<comment type="caution">
    <text evidence="2">The sequence shown here is derived from an EMBL/GenBank/DDBJ whole genome shotgun (WGS) entry which is preliminary data.</text>
</comment>
<dbReference type="GO" id="GO:0016614">
    <property type="term" value="F:oxidoreductase activity, acting on CH-OH group of donors"/>
    <property type="evidence" value="ECO:0007669"/>
    <property type="project" value="InterPro"/>
</dbReference>
<gene>
    <name evidence="2" type="ORF">AU192_07180</name>
</gene>
<dbReference type="EMBL" id="LQIR01000019">
    <property type="protein sequence ID" value="KUI15640.1"/>
    <property type="molecule type" value="Genomic_DNA"/>
</dbReference>
<dbReference type="Pfam" id="PF05199">
    <property type="entry name" value="GMC_oxred_C"/>
    <property type="match status" value="1"/>
</dbReference>
<dbReference type="Gene3D" id="3.50.50.60">
    <property type="entry name" value="FAD/NAD(P)-binding domain"/>
    <property type="match status" value="1"/>
</dbReference>
<accession>A0A101A760</accession>
<feature type="domain" description="4Fe-4S ferredoxin-type" evidence="1">
    <location>
        <begin position="185"/>
        <end position="217"/>
    </location>
</feature>
<dbReference type="PROSITE" id="PS51379">
    <property type="entry name" value="4FE4S_FER_2"/>
    <property type="match status" value="1"/>
</dbReference>